<dbReference type="Proteomes" id="UP000199820">
    <property type="component" value="Unassembled WGS sequence"/>
</dbReference>
<proteinExistence type="predicted"/>
<sequence length="60" mass="6488">MIIGRVAELAERHGVTMTEEAGSKQECIRRKDCQKQPESAASKVTLSGHNCGLDTGQLFA</sequence>
<dbReference type="RefSeq" id="WP_074647681.1">
    <property type="nucleotide sequence ID" value="NZ_FOIL01000001.1"/>
</dbReference>
<gene>
    <name evidence="1" type="ORF">SAMN04487771_100169</name>
</gene>
<dbReference type="AlphaFoldDB" id="A0A1I0A309"/>
<evidence type="ECO:0000313" key="1">
    <source>
        <dbReference type="EMBL" id="SES88461.1"/>
    </source>
</evidence>
<evidence type="ECO:0000313" key="2">
    <source>
        <dbReference type="Proteomes" id="UP000199820"/>
    </source>
</evidence>
<protein>
    <submittedName>
        <fullName evidence="1">Uncharacterized protein</fullName>
    </submittedName>
</protein>
<dbReference type="EMBL" id="FOIL01000001">
    <property type="protein sequence ID" value="SES88461.1"/>
    <property type="molecule type" value="Genomic_DNA"/>
</dbReference>
<accession>A0A1I0A309</accession>
<keyword evidence="2" id="KW-1185">Reference proteome</keyword>
<organism evidence="1 2">
    <name type="scientific">[Clostridium] aminophilum</name>
    <dbReference type="NCBI Taxonomy" id="1526"/>
    <lineage>
        <taxon>Bacteria</taxon>
        <taxon>Bacillati</taxon>
        <taxon>Bacillota</taxon>
        <taxon>Clostridia</taxon>
        <taxon>Lachnospirales</taxon>
        <taxon>Lachnospiraceae</taxon>
    </lineage>
</organism>
<name>A0A1I0A309_9FIRM</name>
<reference evidence="1 2" key="1">
    <citation type="submission" date="2016-10" db="EMBL/GenBank/DDBJ databases">
        <authorList>
            <person name="de Groot N.N."/>
        </authorList>
    </citation>
    <scope>NUCLEOTIDE SEQUENCE [LARGE SCALE GENOMIC DNA]</scope>
    <source>
        <strain evidence="1 2">KH1P1</strain>
    </source>
</reference>